<reference evidence="1" key="2">
    <citation type="journal article" date="2015" name="Data Brief">
        <title>Shoot transcriptome of the giant reed, Arundo donax.</title>
        <authorList>
            <person name="Barrero R.A."/>
            <person name="Guerrero F.D."/>
            <person name="Moolhuijzen P."/>
            <person name="Goolsby J.A."/>
            <person name="Tidwell J."/>
            <person name="Bellgard S.E."/>
            <person name="Bellgard M.I."/>
        </authorList>
    </citation>
    <scope>NUCLEOTIDE SEQUENCE</scope>
    <source>
        <tissue evidence="1">Shoot tissue taken approximately 20 cm above the soil surface</tissue>
    </source>
</reference>
<protein>
    <submittedName>
        <fullName evidence="1">Uncharacterized protein</fullName>
    </submittedName>
</protein>
<organism evidence="1">
    <name type="scientific">Arundo donax</name>
    <name type="common">Giant reed</name>
    <name type="synonym">Donax arundinaceus</name>
    <dbReference type="NCBI Taxonomy" id="35708"/>
    <lineage>
        <taxon>Eukaryota</taxon>
        <taxon>Viridiplantae</taxon>
        <taxon>Streptophyta</taxon>
        <taxon>Embryophyta</taxon>
        <taxon>Tracheophyta</taxon>
        <taxon>Spermatophyta</taxon>
        <taxon>Magnoliopsida</taxon>
        <taxon>Liliopsida</taxon>
        <taxon>Poales</taxon>
        <taxon>Poaceae</taxon>
        <taxon>PACMAD clade</taxon>
        <taxon>Arundinoideae</taxon>
        <taxon>Arundineae</taxon>
        <taxon>Arundo</taxon>
    </lineage>
</organism>
<dbReference type="EMBL" id="GBRH01218098">
    <property type="protein sequence ID" value="JAD79797.1"/>
    <property type="molecule type" value="Transcribed_RNA"/>
</dbReference>
<name>A0A0A9D7S3_ARUDO</name>
<dbReference type="AlphaFoldDB" id="A0A0A9D7S3"/>
<proteinExistence type="predicted"/>
<dbReference type="PROSITE" id="PS51257">
    <property type="entry name" value="PROKAR_LIPOPROTEIN"/>
    <property type="match status" value="1"/>
</dbReference>
<evidence type="ECO:0000313" key="1">
    <source>
        <dbReference type="EMBL" id="JAD79797.1"/>
    </source>
</evidence>
<reference evidence="1" key="1">
    <citation type="submission" date="2014-09" db="EMBL/GenBank/DDBJ databases">
        <authorList>
            <person name="Magalhaes I.L.F."/>
            <person name="Oliveira U."/>
            <person name="Santos F.R."/>
            <person name="Vidigal T.H.D.A."/>
            <person name="Brescovit A.D."/>
            <person name="Santos A.J."/>
        </authorList>
    </citation>
    <scope>NUCLEOTIDE SEQUENCE</scope>
    <source>
        <tissue evidence="1">Shoot tissue taken approximately 20 cm above the soil surface</tissue>
    </source>
</reference>
<sequence length="53" mass="6021">MFKYLGMCICGTGSCSTAIIWSNMSRREDHHPCLLKPCIHQTKARAVRKCVHT</sequence>
<accession>A0A0A9D7S3</accession>